<organism evidence="3 4">
    <name type="scientific">Dactylosporangium siamense</name>
    <dbReference type="NCBI Taxonomy" id="685454"/>
    <lineage>
        <taxon>Bacteria</taxon>
        <taxon>Bacillati</taxon>
        <taxon>Actinomycetota</taxon>
        <taxon>Actinomycetes</taxon>
        <taxon>Micromonosporales</taxon>
        <taxon>Micromonosporaceae</taxon>
        <taxon>Dactylosporangium</taxon>
    </lineage>
</organism>
<sequence>MLKRTKMLPAIGAAALLATLVSAPPASAAGTNGAGSPGGTGSAGMAGMSKAKPGPNQVCKELTGNGGFELPKVGNADWKLFDEDDVPAWGTDDPEGQIEIWRSGMDGVPARFGKQFAELNATGSGNSIYQDIKTKPNTKIYWSFWIRARDTSDAKDTDATQIHFGKTPKNDGSVNGVGSTFAYLSSASDVSWKRLYGWYKTGPNQTSTRVTLTAVESASTDEGYGNLVDGLTIVENQNCI</sequence>
<evidence type="ECO:0000313" key="3">
    <source>
        <dbReference type="EMBL" id="GIG44729.1"/>
    </source>
</evidence>
<name>A0A919PIW1_9ACTN</name>
<evidence type="ECO:0000313" key="4">
    <source>
        <dbReference type="Proteomes" id="UP000660611"/>
    </source>
</evidence>
<dbReference type="EMBL" id="BONQ01000044">
    <property type="protein sequence ID" value="GIG44729.1"/>
    <property type="molecule type" value="Genomic_DNA"/>
</dbReference>
<dbReference type="Proteomes" id="UP000660611">
    <property type="component" value="Unassembled WGS sequence"/>
</dbReference>
<keyword evidence="2" id="KW-0732">Signal</keyword>
<protein>
    <submittedName>
        <fullName evidence="3">Uncharacterized protein</fullName>
    </submittedName>
</protein>
<feature type="region of interest" description="Disordered" evidence="1">
    <location>
        <begin position="26"/>
        <end position="60"/>
    </location>
</feature>
<proteinExistence type="predicted"/>
<evidence type="ECO:0000256" key="2">
    <source>
        <dbReference type="SAM" id="SignalP"/>
    </source>
</evidence>
<keyword evidence="4" id="KW-1185">Reference proteome</keyword>
<feature type="signal peptide" evidence="2">
    <location>
        <begin position="1"/>
        <end position="28"/>
    </location>
</feature>
<dbReference type="RefSeq" id="WP_203846553.1">
    <property type="nucleotide sequence ID" value="NZ_BAAAVW010000007.1"/>
</dbReference>
<gene>
    <name evidence="3" type="ORF">Dsi01nite_027700</name>
</gene>
<evidence type="ECO:0000256" key="1">
    <source>
        <dbReference type="SAM" id="MobiDB-lite"/>
    </source>
</evidence>
<dbReference type="AlphaFoldDB" id="A0A919PIW1"/>
<accession>A0A919PIW1</accession>
<feature type="chain" id="PRO_5037526485" evidence="2">
    <location>
        <begin position="29"/>
        <end position="240"/>
    </location>
</feature>
<reference evidence="3" key="1">
    <citation type="submission" date="2021-01" db="EMBL/GenBank/DDBJ databases">
        <title>Whole genome shotgun sequence of Dactylosporangium siamense NBRC 106093.</title>
        <authorList>
            <person name="Komaki H."/>
            <person name="Tamura T."/>
        </authorList>
    </citation>
    <scope>NUCLEOTIDE SEQUENCE</scope>
    <source>
        <strain evidence="3">NBRC 106093</strain>
    </source>
</reference>
<dbReference type="Gene3D" id="2.60.120.260">
    <property type="entry name" value="Galactose-binding domain-like"/>
    <property type="match status" value="1"/>
</dbReference>
<feature type="compositionally biased region" description="Gly residues" evidence="1">
    <location>
        <begin position="32"/>
        <end position="44"/>
    </location>
</feature>
<comment type="caution">
    <text evidence="3">The sequence shown here is derived from an EMBL/GenBank/DDBJ whole genome shotgun (WGS) entry which is preliminary data.</text>
</comment>